<dbReference type="AlphaFoldDB" id="A0A2U2IYJ4"/>
<dbReference type="GO" id="GO:0008235">
    <property type="term" value="F:metalloexopeptidase activity"/>
    <property type="evidence" value="ECO:0007669"/>
    <property type="project" value="InterPro"/>
</dbReference>
<keyword evidence="6" id="KW-0862">Zinc</keyword>
<reference evidence="8 9" key="1">
    <citation type="submission" date="2018-05" db="EMBL/GenBank/DDBJ databases">
        <title>Genome of Sphingosinicella humi QZX222.</title>
        <authorList>
            <person name="Qiao Z."/>
            <person name="Wang G."/>
        </authorList>
    </citation>
    <scope>NUCLEOTIDE SEQUENCE [LARGE SCALE GENOMIC DNA]</scope>
    <source>
        <strain evidence="8 9">QZX222</strain>
    </source>
</reference>
<evidence type="ECO:0000313" key="9">
    <source>
        <dbReference type="Proteomes" id="UP000245916"/>
    </source>
</evidence>
<sequence length="503" mass="53053">MTGGVSLASGGRDGLSDCMVSRVLLRAAPLLGLIPAILHAETPTVGVEQMRRHIEVLASDAYEGRKPGTEGENKTLLYIAEQFQQVGLEPGAGDHGWYQPVPLTERRPHGHRTLWTAGGTPIAFNTKDVILLGASPKEVLRDAPVWFVGYGLPEQIAGADLKGAVALLLYETPKGGPDYGERAKALAKAGAAAVIGIMDDEIPWSAVTGAYAHGQTRLDTDPRALIGGVMLLGAGERLVEVGGGNVAGAADPAFKPLALDLIASFDVSTEVRSYKSHNVIGRLRGSGDTGESVLYLGHWDHLGICRPESAKDRICNGAVDNASGIAMLIEIARAIAEGARPARDILFMGTTAEEMGLLGAEYFAQNPTVSLDSLVAAINIDTVAIAGLGEPVAIVGRGMTPLDPLVDSSARELGREVDTDDEANALVQRQDGWVLTRAGVPTVMVGGSFSDMKVLGDFLGGPYHQPEDDLKRPLVLEGAAEDTELLIALGRKMADPEQYRPGR</sequence>
<dbReference type="SUPFAM" id="SSF53187">
    <property type="entry name" value="Zn-dependent exopeptidases"/>
    <property type="match status" value="1"/>
</dbReference>
<dbReference type="Gene3D" id="3.40.630.10">
    <property type="entry name" value="Zn peptidases"/>
    <property type="match status" value="2"/>
</dbReference>
<evidence type="ECO:0000256" key="4">
    <source>
        <dbReference type="ARBA" id="ARBA00022729"/>
    </source>
</evidence>
<gene>
    <name evidence="8" type="ORF">DF286_13530</name>
</gene>
<dbReference type="PANTHER" id="PTHR12147">
    <property type="entry name" value="METALLOPEPTIDASE M28 FAMILY MEMBER"/>
    <property type="match status" value="1"/>
</dbReference>
<dbReference type="InterPro" id="IPR007484">
    <property type="entry name" value="Peptidase_M28"/>
</dbReference>
<evidence type="ECO:0000256" key="2">
    <source>
        <dbReference type="ARBA" id="ARBA00022670"/>
    </source>
</evidence>
<dbReference type="PANTHER" id="PTHR12147:SF56">
    <property type="entry name" value="AMINOPEPTIDASE YDR415C-RELATED"/>
    <property type="match status" value="1"/>
</dbReference>
<evidence type="ECO:0000256" key="5">
    <source>
        <dbReference type="ARBA" id="ARBA00022801"/>
    </source>
</evidence>
<feature type="domain" description="Peptidase M28" evidence="7">
    <location>
        <begin position="278"/>
        <end position="472"/>
    </location>
</feature>
<keyword evidence="4" id="KW-0732">Signal</keyword>
<keyword evidence="2" id="KW-0645">Protease</keyword>
<dbReference type="Pfam" id="PF04389">
    <property type="entry name" value="Peptidase_M28"/>
    <property type="match status" value="1"/>
</dbReference>
<protein>
    <submittedName>
        <fullName evidence="8">Peptidase M28</fullName>
    </submittedName>
</protein>
<dbReference type="GO" id="GO:0046872">
    <property type="term" value="F:metal ion binding"/>
    <property type="evidence" value="ECO:0007669"/>
    <property type="project" value="UniProtKB-KW"/>
</dbReference>
<evidence type="ECO:0000256" key="6">
    <source>
        <dbReference type="ARBA" id="ARBA00022833"/>
    </source>
</evidence>
<evidence type="ECO:0000259" key="7">
    <source>
        <dbReference type="Pfam" id="PF04389"/>
    </source>
</evidence>
<evidence type="ECO:0000313" key="8">
    <source>
        <dbReference type="EMBL" id="PWG01162.1"/>
    </source>
</evidence>
<dbReference type="EMBL" id="QFFF01000002">
    <property type="protein sequence ID" value="PWG01162.1"/>
    <property type="molecule type" value="Genomic_DNA"/>
</dbReference>
<dbReference type="Gene3D" id="3.50.30.30">
    <property type="match status" value="1"/>
</dbReference>
<keyword evidence="9" id="KW-1185">Reference proteome</keyword>
<dbReference type="InterPro" id="IPR046450">
    <property type="entry name" value="PA_dom_sf"/>
</dbReference>
<organism evidence="8 9">
    <name type="scientific">Allosphingosinicella humi</name>
    <dbReference type="NCBI Taxonomy" id="2068657"/>
    <lineage>
        <taxon>Bacteria</taxon>
        <taxon>Pseudomonadati</taxon>
        <taxon>Pseudomonadota</taxon>
        <taxon>Alphaproteobacteria</taxon>
        <taxon>Sphingomonadales</taxon>
        <taxon>Sphingomonadaceae</taxon>
        <taxon>Allosphingosinicella</taxon>
    </lineage>
</organism>
<dbReference type="GO" id="GO:0004177">
    <property type="term" value="F:aminopeptidase activity"/>
    <property type="evidence" value="ECO:0007669"/>
    <property type="project" value="UniProtKB-KW"/>
</dbReference>
<comment type="caution">
    <text evidence="8">The sequence shown here is derived from an EMBL/GenBank/DDBJ whole genome shotgun (WGS) entry which is preliminary data.</text>
</comment>
<dbReference type="Proteomes" id="UP000245916">
    <property type="component" value="Unassembled WGS sequence"/>
</dbReference>
<dbReference type="SUPFAM" id="SSF52025">
    <property type="entry name" value="PA domain"/>
    <property type="match status" value="1"/>
</dbReference>
<evidence type="ECO:0000256" key="3">
    <source>
        <dbReference type="ARBA" id="ARBA00022723"/>
    </source>
</evidence>
<evidence type="ECO:0000256" key="1">
    <source>
        <dbReference type="ARBA" id="ARBA00022438"/>
    </source>
</evidence>
<keyword evidence="5" id="KW-0378">Hydrolase</keyword>
<keyword evidence="3" id="KW-0479">Metal-binding</keyword>
<dbReference type="GO" id="GO:0006508">
    <property type="term" value="P:proteolysis"/>
    <property type="evidence" value="ECO:0007669"/>
    <property type="project" value="UniProtKB-KW"/>
</dbReference>
<proteinExistence type="predicted"/>
<name>A0A2U2IYJ4_9SPHN</name>
<accession>A0A2U2IYJ4</accession>
<dbReference type="InterPro" id="IPR045175">
    <property type="entry name" value="M28_fam"/>
</dbReference>
<keyword evidence="1" id="KW-0031">Aminopeptidase</keyword>